<evidence type="ECO:0000259" key="5">
    <source>
        <dbReference type="PROSITE" id="PS50931"/>
    </source>
</evidence>
<accession>I0IP45</accession>
<dbReference type="InterPro" id="IPR000847">
    <property type="entry name" value="LysR_HTH_N"/>
</dbReference>
<dbReference type="GO" id="GO:0005829">
    <property type="term" value="C:cytosol"/>
    <property type="evidence" value="ECO:0007669"/>
    <property type="project" value="TreeGrafter"/>
</dbReference>
<evidence type="ECO:0000256" key="3">
    <source>
        <dbReference type="ARBA" id="ARBA00023125"/>
    </source>
</evidence>
<evidence type="ECO:0000256" key="4">
    <source>
        <dbReference type="ARBA" id="ARBA00023163"/>
    </source>
</evidence>
<feature type="domain" description="HTH lysR-type" evidence="5">
    <location>
        <begin position="1"/>
        <end position="58"/>
    </location>
</feature>
<dbReference type="Pfam" id="PF03466">
    <property type="entry name" value="LysR_substrate"/>
    <property type="match status" value="1"/>
</dbReference>
<dbReference type="OrthoDB" id="9803735at2"/>
<dbReference type="Gene3D" id="3.40.190.290">
    <property type="match status" value="1"/>
</dbReference>
<evidence type="ECO:0000256" key="2">
    <source>
        <dbReference type="ARBA" id="ARBA00023015"/>
    </source>
</evidence>
<keyword evidence="7" id="KW-1185">Reference proteome</keyword>
<organism evidence="6 7">
    <name type="scientific">Leptospirillum ferrooxidans (strain C2-3)</name>
    <dbReference type="NCBI Taxonomy" id="1162668"/>
    <lineage>
        <taxon>Bacteria</taxon>
        <taxon>Pseudomonadati</taxon>
        <taxon>Nitrospirota</taxon>
        <taxon>Nitrospiria</taxon>
        <taxon>Nitrospirales</taxon>
        <taxon>Nitrospiraceae</taxon>
        <taxon>Leptospirillum</taxon>
    </lineage>
</organism>
<dbReference type="Pfam" id="PF00126">
    <property type="entry name" value="HTH_1"/>
    <property type="match status" value="1"/>
</dbReference>
<dbReference type="eggNOG" id="COG0583">
    <property type="taxonomic scope" value="Bacteria"/>
</dbReference>
<name>I0IP45_LEPFC</name>
<dbReference type="InterPro" id="IPR011991">
    <property type="entry name" value="ArsR-like_HTH"/>
</dbReference>
<dbReference type="InterPro" id="IPR050950">
    <property type="entry name" value="HTH-type_LysR_regulators"/>
</dbReference>
<dbReference type="PANTHER" id="PTHR30419">
    <property type="entry name" value="HTH-TYPE TRANSCRIPTIONAL REGULATOR YBHD"/>
    <property type="match status" value="1"/>
</dbReference>
<keyword evidence="2" id="KW-0805">Transcription regulation</keyword>
<dbReference type="RefSeq" id="WP_014449532.1">
    <property type="nucleotide sequence ID" value="NC_017094.1"/>
</dbReference>
<gene>
    <name evidence="6" type="ordered locus">LFE_1361</name>
</gene>
<dbReference type="PATRIC" id="fig|1162668.3.peg.1610"/>
<dbReference type="InterPro" id="IPR036388">
    <property type="entry name" value="WH-like_DNA-bd_sf"/>
</dbReference>
<comment type="similarity">
    <text evidence="1">Belongs to the LysR transcriptional regulatory family.</text>
</comment>
<evidence type="ECO:0000256" key="1">
    <source>
        <dbReference type="ARBA" id="ARBA00009437"/>
    </source>
</evidence>
<proteinExistence type="inferred from homology"/>
<dbReference type="HOGENOM" id="CLU_039613_6_2_0"/>
<keyword evidence="3" id="KW-0238">DNA-binding</keyword>
<evidence type="ECO:0000313" key="6">
    <source>
        <dbReference type="EMBL" id="BAM07044.1"/>
    </source>
</evidence>
<dbReference type="SUPFAM" id="SSF53850">
    <property type="entry name" value="Periplasmic binding protein-like II"/>
    <property type="match status" value="1"/>
</dbReference>
<dbReference type="FunFam" id="1.10.10.10:FF:000001">
    <property type="entry name" value="LysR family transcriptional regulator"/>
    <property type="match status" value="1"/>
</dbReference>
<reference evidence="6 7" key="1">
    <citation type="journal article" date="2012" name="J. Bacteriol.">
        <title>Complete Genome Sequence of Leptospirillum ferrooxidans Strain C2-3, Isolated from a Fresh Volcanic Ash Deposit on the Island of Miyake, Japan.</title>
        <authorList>
            <person name="Fujimura R."/>
            <person name="Sato Y."/>
            <person name="Nishizawa T."/>
            <person name="Oshima K."/>
            <person name="Kim S.-W."/>
            <person name="Hattori M."/>
            <person name="Kamijo T."/>
            <person name="Ohta H."/>
        </authorList>
    </citation>
    <scope>NUCLEOTIDE SEQUENCE [LARGE SCALE GENOMIC DNA]</scope>
    <source>
        <strain evidence="6 7">C2-3</strain>
    </source>
</reference>
<dbReference type="InterPro" id="IPR036390">
    <property type="entry name" value="WH_DNA-bd_sf"/>
</dbReference>
<dbReference type="Gene3D" id="1.10.10.10">
    <property type="entry name" value="Winged helix-like DNA-binding domain superfamily/Winged helix DNA-binding domain"/>
    <property type="match status" value="1"/>
</dbReference>
<dbReference type="GO" id="GO:0003700">
    <property type="term" value="F:DNA-binding transcription factor activity"/>
    <property type="evidence" value="ECO:0007669"/>
    <property type="project" value="InterPro"/>
</dbReference>
<dbReference type="CDD" id="cd00090">
    <property type="entry name" value="HTH_ARSR"/>
    <property type="match status" value="1"/>
</dbReference>
<dbReference type="AlphaFoldDB" id="I0IP45"/>
<dbReference type="CDD" id="cd05466">
    <property type="entry name" value="PBP2_LTTR_substrate"/>
    <property type="match status" value="1"/>
</dbReference>
<dbReference type="STRING" id="1162668.LFE_1361"/>
<dbReference type="PANTHER" id="PTHR30419:SF24">
    <property type="entry name" value="HTH-TYPE TRANSCRIPTIONAL REGULATOR CZCR"/>
    <property type="match status" value="1"/>
</dbReference>
<dbReference type="EMBL" id="AP012342">
    <property type="protein sequence ID" value="BAM07044.1"/>
    <property type="molecule type" value="Genomic_DNA"/>
</dbReference>
<reference evidence="7" key="2">
    <citation type="submission" date="2012-03" db="EMBL/GenBank/DDBJ databases">
        <title>The complete genome sequence of the pioneer microbe on fresh volcanic deposit, Leptospirillum ferrooxidans strain C2-3.</title>
        <authorList>
            <person name="Fujimura R."/>
            <person name="Sato Y."/>
            <person name="Nishizawa T."/>
            <person name="Nanba K."/>
            <person name="Oshima K."/>
            <person name="Hattori M."/>
            <person name="Kamijo T."/>
            <person name="Ohta H."/>
        </authorList>
    </citation>
    <scope>NUCLEOTIDE SEQUENCE [LARGE SCALE GENOMIC DNA]</scope>
    <source>
        <strain evidence="7">C2-3</strain>
    </source>
</reference>
<dbReference type="Proteomes" id="UP000007382">
    <property type="component" value="Chromosome"/>
</dbReference>
<dbReference type="SUPFAM" id="SSF46785">
    <property type="entry name" value="Winged helix' DNA-binding domain"/>
    <property type="match status" value="1"/>
</dbReference>
<protein>
    <submittedName>
        <fullName evidence="6">Transcriptional regulator, LysR family</fullName>
    </submittedName>
</protein>
<sequence>MTIIQLRVLMELKDLGNFTEVGERLGITQSAVSHALASFEKEIGLILFNRDRRGVVPTEAGHRILEHVREILLRVDRIQEEASSLSGLKIGKVRVGALQSAAIRMIPGIMGTMRQKFPGIEISVFEGTDQEVLEWMKSDTVDLGILTAPCASSLEVFPLISDRMFGILPENHPLGNRQSLSLDQLSLEPIIRSLGSCGTLVALGFSKAGLSPGLKTIEARNISTVSAMVRSGAGSAILPGLAVPKDHTGIRVIPIDPPILRQIVLAAPKFQSLSPAAKVFVEHTREWVGKRFEDLG</sequence>
<dbReference type="GO" id="GO:0003677">
    <property type="term" value="F:DNA binding"/>
    <property type="evidence" value="ECO:0007669"/>
    <property type="project" value="UniProtKB-KW"/>
</dbReference>
<dbReference type="KEGG" id="lfc:LFE_1361"/>
<evidence type="ECO:0000313" key="7">
    <source>
        <dbReference type="Proteomes" id="UP000007382"/>
    </source>
</evidence>
<dbReference type="PROSITE" id="PS50931">
    <property type="entry name" value="HTH_LYSR"/>
    <property type="match status" value="1"/>
</dbReference>
<keyword evidence="4" id="KW-0804">Transcription</keyword>
<dbReference type="InterPro" id="IPR005119">
    <property type="entry name" value="LysR_subst-bd"/>
</dbReference>